<dbReference type="Proteomes" id="UP000320225">
    <property type="component" value="Unassembled WGS sequence"/>
</dbReference>
<dbReference type="Gene3D" id="3.40.50.170">
    <property type="entry name" value="Formyl transferase, N-terminal domain"/>
    <property type="match status" value="1"/>
</dbReference>
<dbReference type="AlphaFoldDB" id="A0A554WHM5"/>
<dbReference type="CDD" id="cd08704">
    <property type="entry name" value="Met_tRNA_FMT_C"/>
    <property type="match status" value="1"/>
</dbReference>
<dbReference type="GO" id="GO:0005829">
    <property type="term" value="C:cytosol"/>
    <property type="evidence" value="ECO:0007669"/>
    <property type="project" value="TreeGrafter"/>
</dbReference>
<dbReference type="InterPro" id="IPR011034">
    <property type="entry name" value="Formyl_transferase-like_C_sf"/>
</dbReference>
<accession>A0A554WHM5</accession>
<feature type="domain" description="Formyl transferase N-terminal" evidence="9">
    <location>
        <begin position="12"/>
        <end position="198"/>
    </location>
</feature>
<evidence type="ECO:0000256" key="2">
    <source>
        <dbReference type="ARBA" id="ARBA00010699"/>
    </source>
</evidence>
<dbReference type="InterPro" id="IPR005794">
    <property type="entry name" value="Fmt"/>
</dbReference>
<evidence type="ECO:0000256" key="7">
    <source>
        <dbReference type="ARBA" id="ARBA00048558"/>
    </source>
</evidence>
<keyword evidence="6 8" id="KW-0648">Protein biosynthesis</keyword>
<keyword evidence="5 8" id="KW-0808">Transferase</keyword>
<dbReference type="InterPro" id="IPR037022">
    <property type="entry name" value="Formyl_trans_C_sf"/>
</dbReference>
<evidence type="ECO:0000259" key="10">
    <source>
        <dbReference type="Pfam" id="PF02911"/>
    </source>
</evidence>
<dbReference type="InterPro" id="IPR044135">
    <property type="entry name" value="Met-tRNA-FMT_C"/>
</dbReference>
<evidence type="ECO:0000313" key="11">
    <source>
        <dbReference type="EMBL" id="TSE23073.1"/>
    </source>
</evidence>
<keyword evidence="12" id="KW-1185">Reference proteome</keyword>
<dbReference type="EC" id="2.1.2.9" evidence="3 8"/>
<evidence type="ECO:0000256" key="1">
    <source>
        <dbReference type="ARBA" id="ARBA00002606"/>
    </source>
</evidence>
<feature type="binding site" evidence="8">
    <location>
        <begin position="127"/>
        <end position="130"/>
    </location>
    <ligand>
        <name>(6S)-5,6,7,8-tetrahydrofolate</name>
        <dbReference type="ChEBI" id="CHEBI:57453"/>
    </ligand>
</feature>
<evidence type="ECO:0000256" key="8">
    <source>
        <dbReference type="HAMAP-Rule" id="MF_00182"/>
    </source>
</evidence>
<dbReference type="PROSITE" id="PS00373">
    <property type="entry name" value="GART"/>
    <property type="match status" value="1"/>
</dbReference>
<dbReference type="CDD" id="cd08646">
    <property type="entry name" value="FMT_core_Met-tRNA-FMT_N"/>
    <property type="match status" value="1"/>
</dbReference>
<dbReference type="SUPFAM" id="SSF50486">
    <property type="entry name" value="FMT C-terminal domain-like"/>
    <property type="match status" value="1"/>
</dbReference>
<name>A0A554WHM5_9BURK</name>
<comment type="similarity">
    <text evidence="2 8">Belongs to the Fmt family.</text>
</comment>
<dbReference type="GO" id="GO:0004479">
    <property type="term" value="F:methionyl-tRNA formyltransferase activity"/>
    <property type="evidence" value="ECO:0007669"/>
    <property type="project" value="UniProtKB-UniRule"/>
</dbReference>
<organism evidence="11 12">
    <name type="scientific">Tepidimonas sediminis</name>
    <dbReference type="NCBI Taxonomy" id="2588941"/>
    <lineage>
        <taxon>Bacteria</taxon>
        <taxon>Pseudomonadati</taxon>
        <taxon>Pseudomonadota</taxon>
        <taxon>Betaproteobacteria</taxon>
        <taxon>Burkholderiales</taxon>
        <taxon>Tepidimonas</taxon>
    </lineage>
</organism>
<dbReference type="Gene3D" id="3.10.25.10">
    <property type="entry name" value="Formyl transferase, C-terminal domain"/>
    <property type="match status" value="1"/>
</dbReference>
<dbReference type="Pfam" id="PF00551">
    <property type="entry name" value="Formyl_trans_N"/>
    <property type="match status" value="1"/>
</dbReference>
<protein>
    <recommendedName>
        <fullName evidence="4 8">Methionyl-tRNA formyltransferase</fullName>
        <ecNumber evidence="3 8">2.1.2.9</ecNumber>
    </recommendedName>
</protein>
<evidence type="ECO:0000259" key="9">
    <source>
        <dbReference type="Pfam" id="PF00551"/>
    </source>
</evidence>
<dbReference type="PANTHER" id="PTHR11138:SF5">
    <property type="entry name" value="METHIONYL-TRNA FORMYLTRANSFERASE, MITOCHONDRIAL"/>
    <property type="match status" value="1"/>
</dbReference>
<dbReference type="InterPro" id="IPR041711">
    <property type="entry name" value="Met-tRNA-FMT_N"/>
</dbReference>
<evidence type="ECO:0000256" key="6">
    <source>
        <dbReference type="ARBA" id="ARBA00022917"/>
    </source>
</evidence>
<comment type="catalytic activity">
    <reaction evidence="7 8">
        <text>L-methionyl-tRNA(fMet) + (6R)-10-formyltetrahydrofolate = N-formyl-L-methionyl-tRNA(fMet) + (6S)-5,6,7,8-tetrahydrofolate + H(+)</text>
        <dbReference type="Rhea" id="RHEA:24380"/>
        <dbReference type="Rhea" id="RHEA-COMP:9952"/>
        <dbReference type="Rhea" id="RHEA-COMP:9953"/>
        <dbReference type="ChEBI" id="CHEBI:15378"/>
        <dbReference type="ChEBI" id="CHEBI:57453"/>
        <dbReference type="ChEBI" id="CHEBI:78530"/>
        <dbReference type="ChEBI" id="CHEBI:78844"/>
        <dbReference type="ChEBI" id="CHEBI:195366"/>
        <dbReference type="EC" id="2.1.2.9"/>
    </reaction>
</comment>
<evidence type="ECO:0000256" key="4">
    <source>
        <dbReference type="ARBA" id="ARBA00016014"/>
    </source>
</evidence>
<dbReference type="InterPro" id="IPR036477">
    <property type="entry name" value="Formyl_transf_N_sf"/>
</dbReference>
<evidence type="ECO:0000313" key="12">
    <source>
        <dbReference type="Proteomes" id="UP000320225"/>
    </source>
</evidence>
<evidence type="ECO:0000256" key="5">
    <source>
        <dbReference type="ARBA" id="ARBA00022679"/>
    </source>
</evidence>
<dbReference type="InterPro" id="IPR002376">
    <property type="entry name" value="Formyl_transf_N"/>
</dbReference>
<dbReference type="EMBL" id="VJND01000019">
    <property type="protein sequence ID" value="TSE23073.1"/>
    <property type="molecule type" value="Genomic_DNA"/>
</dbReference>
<gene>
    <name evidence="8 11" type="primary">fmt</name>
    <name evidence="11" type="ORF">Tsedi_02294</name>
</gene>
<dbReference type="SUPFAM" id="SSF53328">
    <property type="entry name" value="Formyltransferase"/>
    <property type="match status" value="1"/>
</dbReference>
<comment type="caution">
    <text evidence="11">The sequence shown here is derived from an EMBL/GenBank/DDBJ whole genome shotgun (WGS) entry which is preliminary data.</text>
</comment>
<evidence type="ECO:0000256" key="3">
    <source>
        <dbReference type="ARBA" id="ARBA00012261"/>
    </source>
</evidence>
<proteinExistence type="inferred from homology"/>
<dbReference type="PANTHER" id="PTHR11138">
    <property type="entry name" value="METHIONYL-TRNA FORMYLTRANSFERASE"/>
    <property type="match status" value="1"/>
</dbReference>
<dbReference type="NCBIfam" id="TIGR00460">
    <property type="entry name" value="fmt"/>
    <property type="match status" value="1"/>
</dbReference>
<feature type="domain" description="Formyl transferase C-terminal" evidence="10">
    <location>
        <begin position="221"/>
        <end position="320"/>
    </location>
</feature>
<dbReference type="Pfam" id="PF02911">
    <property type="entry name" value="Formyl_trans_C"/>
    <property type="match status" value="1"/>
</dbReference>
<dbReference type="HAMAP" id="MF_00182">
    <property type="entry name" value="Formyl_trans"/>
    <property type="match status" value="1"/>
</dbReference>
<dbReference type="InterPro" id="IPR005793">
    <property type="entry name" value="Formyl_trans_C"/>
</dbReference>
<comment type="function">
    <text evidence="1 8">Attaches a formyl group to the free amino group of methionyl-tRNA(fMet). The formyl group appears to play a dual role in the initiator identity of N-formylmethionyl-tRNA by promoting its recognition by IF2 and preventing the misappropriation of this tRNA by the elongation apparatus.</text>
</comment>
<dbReference type="InterPro" id="IPR001555">
    <property type="entry name" value="GART_AS"/>
</dbReference>
<sequence>MTSAQAAARDLRVAFAGTPAFAATALQAIAEAGWPPVLVLTQPDRPAGRGLRPQPSPVKQLALAHGWALAQPRGLRLDGRYPEDAAAAQAALQAARADVLVVAAYGLILPPWVLALPRLGCLNIHASLLPRWRGAAPIQRAIEAGDAETGITIMQMDEGLDTGPIALAAPLPIGPEDSAGMLHDRLAALGARLIVQALAQAERGPLPARPQPTEGVTYAAKIDKAEARLDFTQPAAVLARRVRAFDPVPGAWAWLEGAPLKVWRAHAAPSPQGAVEAPGTVLAAGPGGVHVATGDGVLVLTELQRAGGRRLPVDAFLRGVPLRPGLALTAPA</sequence>
<reference evidence="11 12" key="1">
    <citation type="submission" date="2019-07" db="EMBL/GenBank/DDBJ databases">
        <title>Tepidimonas sediminis YIM 72259 draft genome.</title>
        <authorList>
            <person name="Da Costa M.S."/>
            <person name="Froufe H.J.C."/>
            <person name="Egas C."/>
            <person name="Albuquerque L."/>
        </authorList>
    </citation>
    <scope>NUCLEOTIDE SEQUENCE [LARGE SCALE GENOMIC DNA]</scope>
    <source>
        <strain evidence="11 12">YIM 72259</strain>
    </source>
</reference>